<comment type="caution">
    <text evidence="7">The sequence shown here is derived from an EMBL/GenBank/DDBJ whole genome shotgun (WGS) entry which is preliminary data.</text>
</comment>
<accession>A0ABV2Q6U3</accession>
<dbReference type="Proteomes" id="UP001549320">
    <property type="component" value="Unassembled WGS sequence"/>
</dbReference>
<dbReference type="PANTHER" id="PTHR13779:SF7">
    <property type="entry name" value="ATPASE WRNIP1"/>
    <property type="match status" value="1"/>
</dbReference>
<dbReference type="InterPro" id="IPR008921">
    <property type="entry name" value="DNA_pol3_clamp-load_cplx_C"/>
</dbReference>
<evidence type="ECO:0000256" key="3">
    <source>
        <dbReference type="ARBA" id="ARBA00020776"/>
    </source>
</evidence>
<dbReference type="Gene3D" id="1.10.8.60">
    <property type="match status" value="1"/>
</dbReference>
<dbReference type="SUPFAM" id="SSF48019">
    <property type="entry name" value="post-AAA+ oligomerization domain-like"/>
    <property type="match status" value="1"/>
</dbReference>
<evidence type="ECO:0000313" key="7">
    <source>
        <dbReference type="EMBL" id="MET4576312.1"/>
    </source>
</evidence>
<comment type="similarity">
    <text evidence="2">Belongs to the AAA ATPase family. RarA/MGS1/WRNIP1 subfamily.</text>
</comment>
<dbReference type="Gene3D" id="1.20.272.10">
    <property type="match status" value="1"/>
</dbReference>
<dbReference type="Gene3D" id="1.10.3710.10">
    <property type="entry name" value="DNA polymerase III clamp loader subunits, C-terminal domain"/>
    <property type="match status" value="1"/>
</dbReference>
<dbReference type="Pfam" id="PF16193">
    <property type="entry name" value="AAA_assoc_2"/>
    <property type="match status" value="1"/>
</dbReference>
<keyword evidence="5" id="KW-0067">ATP-binding</keyword>
<sequence>MILHARCSSTRQKARCFLQPYSWLLSQSLPPGLKRLAKLGPKGWDGVERCRPLKCVQWRDRLQWVTLDGAWSRKPSARKGLQVGILLGMPDLFSQEPSAPLAEALRPKTLDEVVGQSHLLGEGKPLRLAFQSGKPHSMIFWGPPGVGKTTLARLTATAFKCEFIALSAVFSGVKDIRAAMEQAQQNLAMGKHTILFVDEIHRFNKSQQDALLPYAESGLVTFIGATTENPSFEVNSALLSRAQVYVLKSLTDEELKLLLKRAQDIALGHLEFDDVARDTIIGYADGDARRFLNLLEQTSTAARASGLTHITADFLQNALTLNSRRFDKGGDNFYDQISALHKSVRGSHPDAALYWLTRMLDGGADPRYLSRRIVRMAWEDIGLADPRAMQIANDAALTFERLGSPEGELALGQAVIYLAIAAKSNAGYNAYNQARAFVKQDKSREVPVHLRNAPTKLMKELGYGHEYRYAHDEPNAYAAGETYLPDGIAEPGWYQPVPRGLEVKIGEKLALLRKWDDEAEG</sequence>
<dbReference type="Gene3D" id="3.40.50.300">
    <property type="entry name" value="P-loop containing nucleotide triphosphate hydrolases"/>
    <property type="match status" value="1"/>
</dbReference>
<dbReference type="Pfam" id="PF12002">
    <property type="entry name" value="MgsA_C"/>
    <property type="match status" value="1"/>
</dbReference>
<evidence type="ECO:0000256" key="4">
    <source>
        <dbReference type="ARBA" id="ARBA00022741"/>
    </source>
</evidence>
<dbReference type="SMART" id="SM00382">
    <property type="entry name" value="AAA"/>
    <property type="match status" value="1"/>
</dbReference>
<dbReference type="CDD" id="cd18139">
    <property type="entry name" value="HLD_clamp_RarA"/>
    <property type="match status" value="1"/>
</dbReference>
<name>A0ABV2Q6U3_9BURK</name>
<dbReference type="Pfam" id="PF00004">
    <property type="entry name" value="AAA"/>
    <property type="match status" value="1"/>
</dbReference>
<protein>
    <recommendedName>
        <fullName evidence="3">Replication-associated recombination protein A</fullName>
    </recommendedName>
</protein>
<dbReference type="InterPro" id="IPR032423">
    <property type="entry name" value="AAA_assoc_2"/>
</dbReference>
<evidence type="ECO:0000256" key="1">
    <source>
        <dbReference type="ARBA" id="ARBA00002393"/>
    </source>
</evidence>
<reference evidence="7 8" key="1">
    <citation type="submission" date="2024-06" db="EMBL/GenBank/DDBJ databases">
        <title>Sorghum-associated microbial communities from plants grown in Nebraska, USA.</title>
        <authorList>
            <person name="Schachtman D."/>
        </authorList>
    </citation>
    <scope>NUCLEOTIDE SEQUENCE [LARGE SCALE GENOMIC DNA]</scope>
    <source>
        <strain evidence="7 8">2709</strain>
    </source>
</reference>
<proteinExistence type="inferred from homology"/>
<dbReference type="EMBL" id="JBEPSH010000002">
    <property type="protein sequence ID" value="MET4576312.1"/>
    <property type="molecule type" value="Genomic_DNA"/>
</dbReference>
<dbReference type="InterPro" id="IPR051314">
    <property type="entry name" value="AAA_ATPase_RarA/MGS1/WRNIP1"/>
</dbReference>
<dbReference type="PANTHER" id="PTHR13779">
    <property type="entry name" value="WERNER HELICASE-INTERACTING PROTEIN 1 FAMILY MEMBER"/>
    <property type="match status" value="1"/>
</dbReference>
<comment type="function">
    <text evidence="1">DNA-dependent ATPase that plays important roles in cellular responses to stalled DNA replication processes.</text>
</comment>
<organism evidence="7 8">
    <name type="scientific">Ottowia thiooxydans</name>
    <dbReference type="NCBI Taxonomy" id="219182"/>
    <lineage>
        <taxon>Bacteria</taxon>
        <taxon>Pseudomonadati</taxon>
        <taxon>Pseudomonadota</taxon>
        <taxon>Betaproteobacteria</taxon>
        <taxon>Burkholderiales</taxon>
        <taxon>Comamonadaceae</taxon>
        <taxon>Ottowia</taxon>
    </lineage>
</organism>
<dbReference type="InterPro" id="IPR027417">
    <property type="entry name" value="P-loop_NTPase"/>
</dbReference>
<keyword evidence="4" id="KW-0547">Nucleotide-binding</keyword>
<dbReference type="InterPro" id="IPR021886">
    <property type="entry name" value="MgsA_C"/>
</dbReference>
<dbReference type="InterPro" id="IPR003959">
    <property type="entry name" value="ATPase_AAA_core"/>
</dbReference>
<evidence type="ECO:0000313" key="8">
    <source>
        <dbReference type="Proteomes" id="UP001549320"/>
    </source>
</evidence>
<gene>
    <name evidence="7" type="ORF">ABIE13_001412</name>
</gene>
<keyword evidence="8" id="KW-1185">Reference proteome</keyword>
<feature type="domain" description="AAA+ ATPase" evidence="6">
    <location>
        <begin position="134"/>
        <end position="250"/>
    </location>
</feature>
<dbReference type="InterPro" id="IPR003593">
    <property type="entry name" value="AAA+_ATPase"/>
</dbReference>
<dbReference type="CDD" id="cd00009">
    <property type="entry name" value="AAA"/>
    <property type="match status" value="1"/>
</dbReference>
<evidence type="ECO:0000256" key="5">
    <source>
        <dbReference type="ARBA" id="ARBA00022840"/>
    </source>
</evidence>
<evidence type="ECO:0000256" key="2">
    <source>
        <dbReference type="ARBA" id="ARBA00008959"/>
    </source>
</evidence>
<evidence type="ECO:0000259" key="6">
    <source>
        <dbReference type="SMART" id="SM00382"/>
    </source>
</evidence>
<dbReference type="SUPFAM" id="SSF52540">
    <property type="entry name" value="P-loop containing nucleoside triphosphate hydrolases"/>
    <property type="match status" value="1"/>
</dbReference>